<dbReference type="EMBL" id="FXTP01000003">
    <property type="protein sequence ID" value="SMO50676.1"/>
    <property type="molecule type" value="Genomic_DNA"/>
</dbReference>
<sequence>MEKLKNTLVQALEGDERATVRLCNHCRRVAVAYLRTKVKHDDFLLQHLYSSVDDLALDCIADLFGRKGNSLFQIEEYMDRAECSVMTEPEVVSKIRRLIFSKVNEGLFKNYRSFDPSLSKIIRNLKRTLEEGKVEGGVYDSNTGEIEFVDFIRIQKPNITDEILEIRLSGRLSEISNSVEAVYQLKSILEFEVGYSAKLSLVNFAIVLRKSFARRLNIKEDIVYQKSDLRADEINEFIEQSIIELKPQLFSTYVDSDKLHPIHFEKYLQAVKDILESDFVKKSPKEGYFEHFEFYFPEVSYGRYREEHRTRLEYLVRKVREFLVSELKREEYFSRFRRW</sequence>
<gene>
    <name evidence="1" type="ORF">SAMN06265219_10396</name>
</gene>
<organism evidence="1 2">
    <name type="scientific">Gracilimonas mengyeensis</name>
    <dbReference type="NCBI Taxonomy" id="1302730"/>
    <lineage>
        <taxon>Bacteria</taxon>
        <taxon>Pseudomonadati</taxon>
        <taxon>Balneolota</taxon>
        <taxon>Balneolia</taxon>
        <taxon>Balneolales</taxon>
        <taxon>Balneolaceae</taxon>
        <taxon>Gracilimonas</taxon>
    </lineage>
</organism>
<dbReference type="Proteomes" id="UP000317557">
    <property type="component" value="Unassembled WGS sequence"/>
</dbReference>
<accession>A0A521BU45</accession>
<evidence type="ECO:0000313" key="2">
    <source>
        <dbReference type="Proteomes" id="UP000317557"/>
    </source>
</evidence>
<proteinExistence type="predicted"/>
<reference evidence="1 2" key="1">
    <citation type="submission" date="2017-05" db="EMBL/GenBank/DDBJ databases">
        <authorList>
            <person name="Varghese N."/>
            <person name="Submissions S."/>
        </authorList>
    </citation>
    <scope>NUCLEOTIDE SEQUENCE [LARGE SCALE GENOMIC DNA]</scope>
    <source>
        <strain evidence="1 2">DSM 21985</strain>
    </source>
</reference>
<dbReference type="RefSeq" id="WP_142453522.1">
    <property type="nucleotide sequence ID" value="NZ_FXTP01000003.1"/>
</dbReference>
<evidence type="ECO:0000313" key="1">
    <source>
        <dbReference type="EMBL" id="SMO50676.1"/>
    </source>
</evidence>
<name>A0A521BU45_9BACT</name>
<dbReference type="OrthoDB" id="1523772at2"/>
<dbReference type="AlphaFoldDB" id="A0A521BU45"/>
<keyword evidence="2" id="KW-1185">Reference proteome</keyword>
<protein>
    <submittedName>
        <fullName evidence="1">Uncharacterized protein</fullName>
    </submittedName>
</protein>